<evidence type="ECO:0000259" key="1">
    <source>
        <dbReference type="Pfam" id="PF05368"/>
    </source>
</evidence>
<dbReference type="SUPFAM" id="SSF51735">
    <property type="entry name" value="NAD(P)-binding Rossmann-fold domains"/>
    <property type="match status" value="1"/>
</dbReference>
<dbReference type="InterPro" id="IPR051604">
    <property type="entry name" value="Ergot_Alk_Oxidoreductase"/>
</dbReference>
<dbReference type="GO" id="GO:0016491">
    <property type="term" value="F:oxidoreductase activity"/>
    <property type="evidence" value="ECO:0007669"/>
    <property type="project" value="UniProtKB-KW"/>
</dbReference>
<reference evidence="2 3" key="1">
    <citation type="submission" date="2017-07" db="EMBL/GenBank/DDBJ databases">
        <title>Complete genome sequence of Actinoalloteichus hoggarensis DSM 45943, type strain of Actinoalloteichus hoggarensis.</title>
        <authorList>
            <person name="Ruckert C."/>
            <person name="Nouioui I."/>
            <person name="Willmese J."/>
            <person name="van Wezel G."/>
            <person name="Klenk H.-P."/>
            <person name="Kalinowski J."/>
            <person name="Zotchev S.B."/>
        </authorList>
    </citation>
    <scope>NUCLEOTIDE SEQUENCE [LARGE SCALE GENOMIC DNA]</scope>
    <source>
        <strain evidence="2 3">DSM 45943</strain>
    </source>
</reference>
<dbReference type="EC" id="1.7.-.-" evidence="2"/>
<organism evidence="2 3">
    <name type="scientific">Actinoalloteichus hoggarensis</name>
    <dbReference type="NCBI Taxonomy" id="1470176"/>
    <lineage>
        <taxon>Bacteria</taxon>
        <taxon>Bacillati</taxon>
        <taxon>Actinomycetota</taxon>
        <taxon>Actinomycetes</taxon>
        <taxon>Pseudonocardiales</taxon>
        <taxon>Pseudonocardiaceae</taxon>
        <taxon>Actinoalloteichus</taxon>
    </lineage>
</organism>
<dbReference type="InterPro" id="IPR008030">
    <property type="entry name" value="NmrA-like"/>
</dbReference>
<dbReference type="Pfam" id="PF05368">
    <property type="entry name" value="NmrA"/>
    <property type="match status" value="1"/>
</dbReference>
<protein>
    <submittedName>
        <fullName evidence="2">NAD(P)H azoreductase</fullName>
        <ecNumber evidence="2">1.7.-.-</ecNumber>
    </submittedName>
</protein>
<gene>
    <name evidence="2" type="primary">azoB14</name>
    <name evidence="2" type="ORF">AHOG_18360</name>
</gene>
<dbReference type="OrthoDB" id="3207931at2"/>
<sequence>MTAQPAILVIGATGNVGRNVVAQLRGEGVAVRAMTRDPATASLPDGVEVVRGDLADEPSLRAALAGVRSVFLVWPLFTAELAPAVVSAIAEEAERLVYLSSNGVRDDVEKQSDPINQFHADVEREIQRTDLAWTFVRAGGFAANDLAWAEEIREGDVVRAPFAEAAGAMIHEADIAAVGVRALLDDGYAGTKPSLTGPEVLTNAERVALIGAAIGRPVRFDEQPAAQARQEMIAAGWPADVVDGILDAHADTIGTVEQTTSTVADILGRPARTYREWAEDHAADFR</sequence>
<dbReference type="KEGG" id="ahg:AHOG_18360"/>
<dbReference type="RefSeq" id="WP_093942482.1">
    <property type="nucleotide sequence ID" value="NZ_CP022521.1"/>
</dbReference>
<feature type="domain" description="NmrA-like" evidence="1">
    <location>
        <begin position="6"/>
        <end position="237"/>
    </location>
</feature>
<dbReference type="EMBL" id="CP022521">
    <property type="protein sequence ID" value="ASO21297.1"/>
    <property type="molecule type" value="Genomic_DNA"/>
</dbReference>
<evidence type="ECO:0000313" key="3">
    <source>
        <dbReference type="Proteomes" id="UP000204221"/>
    </source>
</evidence>
<dbReference type="PANTHER" id="PTHR43162:SF1">
    <property type="entry name" value="PRESTALK A DIFFERENTIATION PROTEIN A"/>
    <property type="match status" value="1"/>
</dbReference>
<dbReference type="InterPro" id="IPR036291">
    <property type="entry name" value="NAD(P)-bd_dom_sf"/>
</dbReference>
<dbReference type="Proteomes" id="UP000204221">
    <property type="component" value="Chromosome"/>
</dbReference>
<dbReference type="PANTHER" id="PTHR43162">
    <property type="match status" value="1"/>
</dbReference>
<evidence type="ECO:0000313" key="2">
    <source>
        <dbReference type="EMBL" id="ASO21297.1"/>
    </source>
</evidence>
<keyword evidence="3" id="KW-1185">Reference proteome</keyword>
<dbReference type="Gene3D" id="3.40.50.720">
    <property type="entry name" value="NAD(P)-binding Rossmann-like Domain"/>
    <property type="match status" value="1"/>
</dbReference>
<keyword evidence="2" id="KW-0560">Oxidoreductase</keyword>
<proteinExistence type="predicted"/>
<name>A0A221W7F6_9PSEU</name>
<accession>A0A221W7F6</accession>
<dbReference type="AlphaFoldDB" id="A0A221W7F6"/>
<dbReference type="Gene3D" id="3.90.25.10">
    <property type="entry name" value="UDP-galactose 4-epimerase, domain 1"/>
    <property type="match status" value="1"/>
</dbReference>